<proteinExistence type="predicted"/>
<evidence type="ECO:0000313" key="2">
    <source>
        <dbReference type="Proteomes" id="UP000271889"/>
    </source>
</evidence>
<dbReference type="Proteomes" id="UP000271889">
    <property type="component" value="Unassembled WGS sequence"/>
</dbReference>
<keyword evidence="2" id="KW-1185">Reference proteome</keyword>
<protein>
    <submittedName>
        <fullName evidence="1">Uncharacterized protein</fullName>
    </submittedName>
</protein>
<reference evidence="1 2" key="1">
    <citation type="submission" date="2018-11" db="EMBL/GenBank/DDBJ databases">
        <authorList>
            <consortium name="Pathogen Informatics"/>
        </authorList>
    </citation>
    <scope>NUCLEOTIDE SEQUENCE [LARGE SCALE GENOMIC DNA]</scope>
</reference>
<dbReference type="EMBL" id="UYRV01104877">
    <property type="protein sequence ID" value="VDN20194.1"/>
    <property type="molecule type" value="Genomic_DNA"/>
</dbReference>
<organism evidence="1 2">
    <name type="scientific">Cylicostephanus goldi</name>
    <name type="common">Nematode worm</name>
    <dbReference type="NCBI Taxonomy" id="71465"/>
    <lineage>
        <taxon>Eukaryota</taxon>
        <taxon>Metazoa</taxon>
        <taxon>Ecdysozoa</taxon>
        <taxon>Nematoda</taxon>
        <taxon>Chromadorea</taxon>
        <taxon>Rhabditida</taxon>
        <taxon>Rhabditina</taxon>
        <taxon>Rhabditomorpha</taxon>
        <taxon>Strongyloidea</taxon>
        <taxon>Strongylidae</taxon>
        <taxon>Cylicostephanus</taxon>
    </lineage>
</organism>
<gene>
    <name evidence="1" type="ORF">CGOC_LOCUS8767</name>
</gene>
<evidence type="ECO:0000313" key="1">
    <source>
        <dbReference type="EMBL" id="VDN20194.1"/>
    </source>
</evidence>
<dbReference type="OrthoDB" id="5842672at2759"/>
<accession>A0A3P7LTH0</accession>
<sequence length="72" mass="8100">MSVKESTDQLVDPELRAHLFDIDLLAHCYAAGNWADTVATSKALRTIHRALERSLLKMSRQNNTSSDFAVRI</sequence>
<name>A0A3P7LTH0_CYLGO</name>
<dbReference type="AlphaFoldDB" id="A0A3P7LTH0"/>